<keyword evidence="2" id="KW-1185">Reference proteome</keyword>
<evidence type="ECO:0000313" key="2">
    <source>
        <dbReference type="Proteomes" id="UP001144471"/>
    </source>
</evidence>
<dbReference type="RefSeq" id="WP_281837435.1">
    <property type="nucleotide sequence ID" value="NZ_BSDY01000023.1"/>
</dbReference>
<sequence length="80" mass="9171">MLEKYNVEGHYKLKKDYTCEVCDGDGGHTGEEMTVKKGTIFQLSGKSWITIYDGVKLDSDNEWLEMDTETFEEYFEGVTG</sequence>
<proteinExistence type="predicted"/>
<protein>
    <submittedName>
        <fullName evidence="1">Uncharacterized protein</fullName>
    </submittedName>
</protein>
<gene>
    <name evidence="1" type="ORF">PM10SUCC1_32740</name>
</gene>
<dbReference type="AlphaFoldDB" id="A0A9W6GP55"/>
<organism evidence="1 2">
    <name type="scientific">Propionigenium maris DSM 9537</name>
    <dbReference type="NCBI Taxonomy" id="1123000"/>
    <lineage>
        <taxon>Bacteria</taxon>
        <taxon>Fusobacteriati</taxon>
        <taxon>Fusobacteriota</taxon>
        <taxon>Fusobacteriia</taxon>
        <taxon>Fusobacteriales</taxon>
        <taxon>Fusobacteriaceae</taxon>
        <taxon>Propionigenium</taxon>
    </lineage>
</organism>
<evidence type="ECO:0000313" key="1">
    <source>
        <dbReference type="EMBL" id="GLI57760.1"/>
    </source>
</evidence>
<comment type="caution">
    <text evidence="1">The sequence shown here is derived from an EMBL/GenBank/DDBJ whole genome shotgun (WGS) entry which is preliminary data.</text>
</comment>
<name>A0A9W6GP55_9FUSO</name>
<dbReference type="Proteomes" id="UP001144471">
    <property type="component" value="Unassembled WGS sequence"/>
</dbReference>
<accession>A0A9W6GP55</accession>
<dbReference type="EMBL" id="BSDY01000023">
    <property type="protein sequence ID" value="GLI57760.1"/>
    <property type="molecule type" value="Genomic_DNA"/>
</dbReference>
<reference evidence="1" key="1">
    <citation type="submission" date="2022-12" db="EMBL/GenBank/DDBJ databases">
        <title>Reference genome sequencing for broad-spectrum identification of bacterial and archaeal isolates by mass spectrometry.</title>
        <authorList>
            <person name="Sekiguchi Y."/>
            <person name="Tourlousse D.M."/>
        </authorList>
    </citation>
    <scope>NUCLEOTIDE SEQUENCE</scope>
    <source>
        <strain evidence="1">10succ1</strain>
    </source>
</reference>